<keyword evidence="1" id="KW-0732">Signal</keyword>
<name>A0A398CNI4_9BACL</name>
<sequence>MKWNRFVGASLIALLIFATACSGDGTDKTASAELPLIKETDHGLFYSPDLPENVNRVITILSEAFESNYSRIAKLFDYELSDKTSIYVYTDKSEFQTMMGRATEGSYVASEKIIKVYTPANLDDPETREEYTDQIVHEFVHAVIQQINPSVGRVKWLDEGAAYYASNQLGKELQRRAVFFDLPTLEQLKSPDYFDEAGSAAYFYCGTFVQYMADTYGADALNRIVRNPKQIERILNNSFEKLYEQWKIQMSKPPSSL</sequence>
<accession>A0A398CNI4</accession>
<dbReference type="AlphaFoldDB" id="A0A398CNI4"/>
<evidence type="ECO:0000313" key="2">
    <source>
        <dbReference type="EMBL" id="RIE01141.1"/>
    </source>
</evidence>
<protein>
    <recommendedName>
        <fullName evidence="4">Peptidase MA-like domain-containing protein</fullName>
    </recommendedName>
</protein>
<feature type="signal peptide" evidence="1">
    <location>
        <begin position="1"/>
        <end position="22"/>
    </location>
</feature>
<proteinExistence type="predicted"/>
<gene>
    <name evidence="2" type="ORF">D3H35_22290</name>
</gene>
<dbReference type="RefSeq" id="WP_119151406.1">
    <property type="nucleotide sequence ID" value="NZ_JBHSOV010000041.1"/>
</dbReference>
<organism evidence="2 3">
    <name type="scientific">Cohnella faecalis</name>
    <dbReference type="NCBI Taxonomy" id="2315694"/>
    <lineage>
        <taxon>Bacteria</taxon>
        <taxon>Bacillati</taxon>
        <taxon>Bacillota</taxon>
        <taxon>Bacilli</taxon>
        <taxon>Bacillales</taxon>
        <taxon>Paenibacillaceae</taxon>
        <taxon>Cohnella</taxon>
    </lineage>
</organism>
<feature type="chain" id="PRO_5038885295" description="Peptidase MA-like domain-containing protein" evidence="1">
    <location>
        <begin position="23"/>
        <end position="257"/>
    </location>
</feature>
<dbReference type="EMBL" id="QXJM01000040">
    <property type="protein sequence ID" value="RIE01141.1"/>
    <property type="molecule type" value="Genomic_DNA"/>
</dbReference>
<dbReference type="OrthoDB" id="3472490at2"/>
<evidence type="ECO:0000313" key="3">
    <source>
        <dbReference type="Proteomes" id="UP000266340"/>
    </source>
</evidence>
<keyword evidence="3" id="KW-1185">Reference proteome</keyword>
<comment type="caution">
    <text evidence="2">The sequence shown here is derived from an EMBL/GenBank/DDBJ whole genome shotgun (WGS) entry which is preliminary data.</text>
</comment>
<dbReference type="PROSITE" id="PS51257">
    <property type="entry name" value="PROKAR_LIPOPROTEIN"/>
    <property type="match status" value="1"/>
</dbReference>
<evidence type="ECO:0000256" key="1">
    <source>
        <dbReference type="SAM" id="SignalP"/>
    </source>
</evidence>
<reference evidence="2 3" key="1">
    <citation type="submission" date="2018-09" db="EMBL/GenBank/DDBJ databases">
        <title>Cohnella cavernae sp. nov., isolated from a karst cave.</title>
        <authorList>
            <person name="Zhu H."/>
        </authorList>
    </citation>
    <scope>NUCLEOTIDE SEQUENCE [LARGE SCALE GENOMIC DNA]</scope>
    <source>
        <strain evidence="2 3">K2E09-144</strain>
    </source>
</reference>
<dbReference type="Proteomes" id="UP000266340">
    <property type="component" value="Unassembled WGS sequence"/>
</dbReference>
<evidence type="ECO:0008006" key="4">
    <source>
        <dbReference type="Google" id="ProtNLM"/>
    </source>
</evidence>